<evidence type="ECO:0000259" key="3">
    <source>
        <dbReference type="PROSITE" id="PS51186"/>
    </source>
</evidence>
<gene>
    <name evidence="4" type="ORF">GCM10022236_09320</name>
</gene>
<organism evidence="4 5">
    <name type="scientific">Microlunatus ginsengisoli</name>
    <dbReference type="NCBI Taxonomy" id="363863"/>
    <lineage>
        <taxon>Bacteria</taxon>
        <taxon>Bacillati</taxon>
        <taxon>Actinomycetota</taxon>
        <taxon>Actinomycetes</taxon>
        <taxon>Propionibacteriales</taxon>
        <taxon>Propionibacteriaceae</taxon>
        <taxon>Microlunatus</taxon>
    </lineage>
</organism>
<dbReference type="InterPro" id="IPR000182">
    <property type="entry name" value="GNAT_dom"/>
</dbReference>
<dbReference type="SUPFAM" id="SSF55729">
    <property type="entry name" value="Acyl-CoA N-acyltransferases (Nat)"/>
    <property type="match status" value="1"/>
</dbReference>
<dbReference type="PANTHER" id="PTHR43877">
    <property type="entry name" value="AMINOALKYLPHOSPHONATE N-ACETYLTRANSFERASE-RELATED-RELATED"/>
    <property type="match status" value="1"/>
</dbReference>
<dbReference type="Gene3D" id="3.40.630.30">
    <property type="match status" value="1"/>
</dbReference>
<sequence>MPATDLDRFVAFRDLAPEDLADLSWSGGDTHLTEVAGQLGRSYAGEVVLLVGALPNGRLVAMGGLDLARQCGVGLLWMLAVHETLQSLGIGRRLIGALEQRARDRGCRTARLTVEHDNPRALALYRRLGYAEVGSTIESWPVAGGRTYVTACAVLERPL</sequence>
<evidence type="ECO:0000313" key="4">
    <source>
        <dbReference type="EMBL" id="GAA3609774.1"/>
    </source>
</evidence>
<comment type="caution">
    <text evidence="4">The sequence shown here is derived from an EMBL/GenBank/DDBJ whole genome shotgun (WGS) entry which is preliminary data.</text>
</comment>
<dbReference type="RefSeq" id="WP_344801925.1">
    <property type="nucleotide sequence ID" value="NZ_BAABAB010000006.1"/>
</dbReference>
<proteinExistence type="predicted"/>
<dbReference type="PROSITE" id="PS51186">
    <property type="entry name" value="GNAT"/>
    <property type="match status" value="1"/>
</dbReference>
<dbReference type="InterPro" id="IPR016181">
    <property type="entry name" value="Acyl_CoA_acyltransferase"/>
</dbReference>
<reference evidence="5" key="1">
    <citation type="journal article" date="2019" name="Int. J. Syst. Evol. Microbiol.">
        <title>The Global Catalogue of Microorganisms (GCM) 10K type strain sequencing project: providing services to taxonomists for standard genome sequencing and annotation.</title>
        <authorList>
            <consortium name="The Broad Institute Genomics Platform"/>
            <consortium name="The Broad Institute Genome Sequencing Center for Infectious Disease"/>
            <person name="Wu L."/>
            <person name="Ma J."/>
        </authorList>
    </citation>
    <scope>NUCLEOTIDE SEQUENCE [LARGE SCALE GENOMIC DNA]</scope>
    <source>
        <strain evidence="5">JCM 16929</strain>
    </source>
</reference>
<dbReference type="InterPro" id="IPR050832">
    <property type="entry name" value="Bact_Acetyltransf"/>
</dbReference>
<dbReference type="CDD" id="cd04301">
    <property type="entry name" value="NAT_SF"/>
    <property type="match status" value="1"/>
</dbReference>
<name>A0ABP6ZHU5_9ACTN</name>
<accession>A0ABP6ZHU5</accession>
<evidence type="ECO:0000256" key="1">
    <source>
        <dbReference type="ARBA" id="ARBA00022679"/>
    </source>
</evidence>
<keyword evidence="5" id="KW-1185">Reference proteome</keyword>
<dbReference type="PANTHER" id="PTHR43877:SF2">
    <property type="entry name" value="AMINOALKYLPHOSPHONATE N-ACETYLTRANSFERASE-RELATED"/>
    <property type="match status" value="1"/>
</dbReference>
<dbReference type="EMBL" id="BAABAB010000006">
    <property type="protein sequence ID" value="GAA3609774.1"/>
    <property type="molecule type" value="Genomic_DNA"/>
</dbReference>
<keyword evidence="1" id="KW-0808">Transferase</keyword>
<evidence type="ECO:0000256" key="2">
    <source>
        <dbReference type="ARBA" id="ARBA00023315"/>
    </source>
</evidence>
<feature type="domain" description="N-acetyltransferase" evidence="3">
    <location>
        <begin position="10"/>
        <end position="159"/>
    </location>
</feature>
<protein>
    <recommendedName>
        <fullName evidence="3">N-acetyltransferase domain-containing protein</fullName>
    </recommendedName>
</protein>
<keyword evidence="2" id="KW-0012">Acyltransferase</keyword>
<dbReference type="Proteomes" id="UP001501490">
    <property type="component" value="Unassembled WGS sequence"/>
</dbReference>
<evidence type="ECO:0000313" key="5">
    <source>
        <dbReference type="Proteomes" id="UP001501490"/>
    </source>
</evidence>
<dbReference type="Pfam" id="PF00583">
    <property type="entry name" value="Acetyltransf_1"/>
    <property type="match status" value="1"/>
</dbReference>